<organism evidence="1 2">
    <name type="scientific">Nocardioides aquaticus</name>
    <dbReference type="NCBI Taxonomy" id="160826"/>
    <lineage>
        <taxon>Bacteria</taxon>
        <taxon>Bacillati</taxon>
        <taxon>Actinomycetota</taxon>
        <taxon>Actinomycetes</taxon>
        <taxon>Propionibacteriales</taxon>
        <taxon>Nocardioidaceae</taxon>
        <taxon>Nocardioides</taxon>
    </lineage>
</organism>
<evidence type="ECO:0008006" key="3">
    <source>
        <dbReference type="Google" id="ProtNLM"/>
    </source>
</evidence>
<protein>
    <recommendedName>
        <fullName evidence="3">GIY-YIG nuclease family protein</fullName>
    </recommendedName>
</protein>
<dbReference type="EMBL" id="CP075371">
    <property type="protein sequence ID" value="QVT81492.1"/>
    <property type="molecule type" value="Genomic_DNA"/>
</dbReference>
<evidence type="ECO:0000313" key="2">
    <source>
        <dbReference type="Proteomes" id="UP000679307"/>
    </source>
</evidence>
<name>A0ABX8ELU7_9ACTN</name>
<proteinExistence type="predicted"/>
<reference evidence="1 2" key="1">
    <citation type="submission" date="2021-05" db="EMBL/GenBank/DDBJ databases">
        <title>Complete genome of Nocardioides aquaticus KCTC 9944T isolated from meromictic and hypersaline Ekho Lake, Antarctica.</title>
        <authorList>
            <person name="Hwang K."/>
            <person name="Kim K.M."/>
            <person name="Choe H."/>
        </authorList>
    </citation>
    <scope>NUCLEOTIDE SEQUENCE [LARGE SCALE GENOMIC DNA]</scope>
    <source>
        <strain evidence="1 2">KCTC 9944</strain>
    </source>
</reference>
<evidence type="ECO:0000313" key="1">
    <source>
        <dbReference type="EMBL" id="QVT81492.1"/>
    </source>
</evidence>
<dbReference type="Proteomes" id="UP000679307">
    <property type="component" value="Chromosome"/>
</dbReference>
<accession>A0ABX8ELU7</accession>
<keyword evidence="2" id="KW-1185">Reference proteome</keyword>
<gene>
    <name evidence="1" type="ORF">ENKNEFLB_03902</name>
</gene>
<dbReference type="RefSeq" id="WP_214056862.1">
    <property type="nucleotide sequence ID" value="NZ_BAAAHS010000011.1"/>
</dbReference>
<sequence>MTQPLDDDQEHAGDPAPAYDREAEVRRVLASDESLMGRIYCYERDKLTPQQIADAEGNQTPAFVYNYRLQINSIVHGEVPDSAWVARGVAAKLRRWLRVVELSPDLRRDLQKLESTARSRADDPDAEADLLKEAVTKTVEAEQKAGAGIYVYTLPHYLKHPIDPASGKTLLKVGHSARDAHYRAGSQGRLTALPEDPLLLRIYPAQESSKTEREFHAWLRDADHVAGRTRRAGSEWFVTSVKFLDRIAGSLNLEVIEVNQFDTSDDA</sequence>